<evidence type="ECO:0000313" key="3">
    <source>
        <dbReference type="EMBL" id="KZW02687.1"/>
    </source>
</evidence>
<feature type="compositionally biased region" description="Acidic residues" evidence="1">
    <location>
        <begin position="590"/>
        <end position="608"/>
    </location>
</feature>
<evidence type="ECO:0000259" key="2">
    <source>
        <dbReference type="Pfam" id="PF00646"/>
    </source>
</evidence>
<dbReference type="Gene3D" id="3.80.10.10">
    <property type="entry name" value="Ribonuclease Inhibitor"/>
    <property type="match status" value="1"/>
</dbReference>
<feature type="compositionally biased region" description="Acidic residues" evidence="1">
    <location>
        <begin position="523"/>
        <end position="535"/>
    </location>
</feature>
<dbReference type="Gene3D" id="1.20.1280.50">
    <property type="match status" value="1"/>
</dbReference>
<reference evidence="3 4" key="1">
    <citation type="journal article" date="2016" name="Mol. Biol. Evol.">
        <title>Comparative Genomics of Early-Diverging Mushroom-Forming Fungi Provides Insights into the Origins of Lignocellulose Decay Capabilities.</title>
        <authorList>
            <person name="Nagy L.G."/>
            <person name="Riley R."/>
            <person name="Tritt A."/>
            <person name="Adam C."/>
            <person name="Daum C."/>
            <person name="Floudas D."/>
            <person name="Sun H."/>
            <person name="Yadav J.S."/>
            <person name="Pangilinan J."/>
            <person name="Larsson K.H."/>
            <person name="Matsuura K."/>
            <person name="Barry K."/>
            <person name="Labutti K."/>
            <person name="Kuo R."/>
            <person name="Ohm R.A."/>
            <person name="Bhattacharya S.S."/>
            <person name="Shirouzu T."/>
            <person name="Yoshinaga Y."/>
            <person name="Martin F.M."/>
            <person name="Grigoriev I.V."/>
            <person name="Hibbett D.S."/>
        </authorList>
    </citation>
    <scope>NUCLEOTIDE SEQUENCE [LARGE SCALE GENOMIC DNA]</scope>
    <source>
        <strain evidence="3 4">HHB12029</strain>
    </source>
</reference>
<dbReference type="SUPFAM" id="SSF81383">
    <property type="entry name" value="F-box domain"/>
    <property type="match status" value="1"/>
</dbReference>
<keyword evidence="4" id="KW-1185">Reference proteome</keyword>
<proteinExistence type="predicted"/>
<feature type="region of interest" description="Disordered" evidence="1">
    <location>
        <begin position="520"/>
        <end position="561"/>
    </location>
</feature>
<dbReference type="InterPro" id="IPR036047">
    <property type="entry name" value="F-box-like_dom_sf"/>
</dbReference>
<organism evidence="3 4">
    <name type="scientific">Exidia glandulosa HHB12029</name>
    <dbReference type="NCBI Taxonomy" id="1314781"/>
    <lineage>
        <taxon>Eukaryota</taxon>
        <taxon>Fungi</taxon>
        <taxon>Dikarya</taxon>
        <taxon>Basidiomycota</taxon>
        <taxon>Agaricomycotina</taxon>
        <taxon>Agaricomycetes</taxon>
        <taxon>Auriculariales</taxon>
        <taxon>Exidiaceae</taxon>
        <taxon>Exidia</taxon>
    </lineage>
</organism>
<dbReference type="AlphaFoldDB" id="A0A165PUL4"/>
<feature type="region of interest" description="Disordered" evidence="1">
    <location>
        <begin position="587"/>
        <end position="610"/>
    </location>
</feature>
<dbReference type="Pfam" id="PF00646">
    <property type="entry name" value="F-box"/>
    <property type="match status" value="1"/>
</dbReference>
<dbReference type="InterPro" id="IPR001810">
    <property type="entry name" value="F-box_dom"/>
</dbReference>
<dbReference type="InterPro" id="IPR032675">
    <property type="entry name" value="LRR_dom_sf"/>
</dbReference>
<gene>
    <name evidence="3" type="ORF">EXIGLDRAFT_829203</name>
</gene>
<dbReference type="OrthoDB" id="3217549at2759"/>
<dbReference type="EMBL" id="KV425887">
    <property type="protein sequence ID" value="KZW02687.1"/>
    <property type="molecule type" value="Genomic_DNA"/>
</dbReference>
<accession>A0A165PUL4</accession>
<feature type="domain" description="F-box" evidence="2">
    <location>
        <begin position="69"/>
        <end position="102"/>
    </location>
</feature>
<evidence type="ECO:0000256" key="1">
    <source>
        <dbReference type="SAM" id="MobiDB-lite"/>
    </source>
</evidence>
<name>A0A165PUL4_EXIGL</name>
<dbReference type="Proteomes" id="UP000077266">
    <property type="component" value="Unassembled WGS sequence"/>
</dbReference>
<dbReference type="InParanoid" id="A0A165PUL4"/>
<sequence>MSANYTLDPDLAFTVRQRTAGVVLEGTRRARADHVPLSDFFMSVRRCFDEIMWSLARGSNLGPFPRHVRLPDEVWCMIWQDMPLVDRLRITHVCHDWRQLALGSPRVWCTVDLWFYRHDDNCACDDCALSPAPHPMISNARLVRYALTLSRSVPLCVSLGDRGSEFALGLFRTDCDAAVHLILALLQPHIDRLAALHADLFSAYVLTKFLSLIPALPRLVSLTTTSPNFNALGVPLCKSVIAMPQLRTLSMTGGWGHWLLYSRTQVFPAVTTLRVTFGWTKATLAMIRACPNLQCLELWIPQFVQDIKADRDEFVAAVAGIRHLRLLNMRQIVDFSLSDLVENKERPDYECVYTHSPSYTSHFFALDDTDSFSCSRDKDQIVFHSSAPSGRRRTFSFPFEEKVEMAPLWENFEPDALKFITCDASLWYLVAWQMPCMAHLESLTLTVSADCLLNDPPCVGDEEWPIPEYRFPALRTIVLRSTSGTEVEVPDSWWDDFVETLELEKNHRIAFRYERVTLRRDDDSETDTSESESETSESTSDTTASSSGTSDNASDAGDTDERDWSDLALLPAAWIPSQLVDPILQRGDDLEASSETEDGEPGDEEVEYDHEGFTSAYLSTLVRYQNYDF</sequence>
<protein>
    <recommendedName>
        <fullName evidence="2">F-box domain-containing protein</fullName>
    </recommendedName>
</protein>
<evidence type="ECO:0000313" key="4">
    <source>
        <dbReference type="Proteomes" id="UP000077266"/>
    </source>
</evidence>
<feature type="compositionally biased region" description="Low complexity" evidence="1">
    <location>
        <begin position="536"/>
        <end position="556"/>
    </location>
</feature>